<dbReference type="EMBL" id="JAALFG010000001">
    <property type="protein sequence ID" value="NGP16452.1"/>
    <property type="molecule type" value="Genomic_DNA"/>
</dbReference>
<protein>
    <recommendedName>
        <fullName evidence="2">Carbohydrate binding module xylan-binding domain-containing protein</fullName>
    </recommendedName>
</protein>
<evidence type="ECO:0000313" key="4">
    <source>
        <dbReference type="Proteomes" id="UP000474802"/>
    </source>
</evidence>
<dbReference type="Pfam" id="PF16841">
    <property type="entry name" value="CBM60"/>
    <property type="match status" value="1"/>
</dbReference>
<gene>
    <name evidence="3" type="ORF">G5575_00980</name>
</gene>
<sequence>MRHSALFHSAAVFGLCLAGHSAEAGEISVTLSGAAFEGGPAFEMALGGTVVGSGTVENPVPEGQTFTFAVGDDLLATQGDLTLRLTNDYFAGEGQDRSLEC</sequence>
<proteinExistence type="predicted"/>
<dbReference type="Proteomes" id="UP000474802">
    <property type="component" value="Unassembled WGS sequence"/>
</dbReference>
<feature type="chain" id="PRO_5027084597" description="Carbohydrate binding module xylan-binding domain-containing protein" evidence="1">
    <location>
        <begin position="25"/>
        <end position="101"/>
    </location>
</feature>
<organism evidence="3 4">
    <name type="scientific">Devosia aurantiaca</name>
    <dbReference type="NCBI Taxonomy" id="2714858"/>
    <lineage>
        <taxon>Bacteria</taxon>
        <taxon>Pseudomonadati</taxon>
        <taxon>Pseudomonadota</taxon>
        <taxon>Alphaproteobacteria</taxon>
        <taxon>Hyphomicrobiales</taxon>
        <taxon>Devosiaceae</taxon>
        <taxon>Devosia</taxon>
    </lineage>
</organism>
<name>A0A6M1SLN8_9HYPH</name>
<dbReference type="InterPro" id="IPR031768">
    <property type="entry name" value="CBM60_xylan-bd"/>
</dbReference>
<reference evidence="3 4" key="1">
    <citation type="submission" date="2020-02" db="EMBL/GenBank/DDBJ databases">
        <authorList>
            <person name="Khan S.A."/>
            <person name="Jeon C.O."/>
            <person name="Chun B.H."/>
        </authorList>
    </citation>
    <scope>NUCLEOTIDE SEQUENCE [LARGE SCALE GENOMIC DNA]</scope>
    <source>
        <strain evidence="3 4">H239</strain>
    </source>
</reference>
<keyword evidence="4" id="KW-1185">Reference proteome</keyword>
<dbReference type="RefSeq" id="WP_164532711.1">
    <property type="nucleotide sequence ID" value="NZ_JAALFG010000001.1"/>
</dbReference>
<comment type="caution">
    <text evidence="3">The sequence shown here is derived from an EMBL/GenBank/DDBJ whole genome shotgun (WGS) entry which is preliminary data.</text>
</comment>
<evidence type="ECO:0000313" key="3">
    <source>
        <dbReference type="EMBL" id="NGP16452.1"/>
    </source>
</evidence>
<evidence type="ECO:0000256" key="1">
    <source>
        <dbReference type="SAM" id="SignalP"/>
    </source>
</evidence>
<feature type="domain" description="Carbohydrate binding module xylan-binding" evidence="2">
    <location>
        <begin position="27"/>
        <end position="100"/>
    </location>
</feature>
<keyword evidence="1" id="KW-0732">Signal</keyword>
<feature type="signal peptide" evidence="1">
    <location>
        <begin position="1"/>
        <end position="24"/>
    </location>
</feature>
<dbReference type="AlphaFoldDB" id="A0A6M1SLN8"/>
<accession>A0A6M1SLN8</accession>
<evidence type="ECO:0000259" key="2">
    <source>
        <dbReference type="Pfam" id="PF16841"/>
    </source>
</evidence>
<reference evidence="3 4" key="2">
    <citation type="submission" date="2020-03" db="EMBL/GenBank/DDBJ databases">
        <title>Devosia chinhatensis sp. nov., isolated from a hexachlorocyclohexane (HCH) dump site in India.</title>
        <authorList>
            <person name="Kumar M."/>
            <person name="Lal R."/>
        </authorList>
    </citation>
    <scope>NUCLEOTIDE SEQUENCE [LARGE SCALE GENOMIC DNA]</scope>
    <source>
        <strain evidence="3 4">H239</strain>
    </source>
</reference>